<gene>
    <name evidence="1" type="ORF">MtrDRAFT_AC149040g37v2</name>
</gene>
<protein>
    <submittedName>
        <fullName evidence="1">Uncharacterized protein</fullName>
    </submittedName>
</protein>
<reference evidence="1" key="2">
    <citation type="submission" date="2007-03" db="EMBL/GenBank/DDBJ databases">
        <authorList>
            <consortium name="The International Medicago Genome Annotation Group"/>
        </authorList>
    </citation>
    <scope>NUCLEOTIDE SEQUENCE</scope>
</reference>
<dbReference type="EMBL" id="AC149040">
    <property type="protein sequence ID" value="ABN05906.1"/>
    <property type="molecule type" value="Genomic_DNA"/>
</dbReference>
<reference evidence="1" key="1">
    <citation type="submission" date="2004-06" db="EMBL/GenBank/DDBJ databases">
        <authorList>
            <person name="Town C.D."/>
        </authorList>
    </citation>
    <scope>NUCLEOTIDE SEQUENCE</scope>
</reference>
<accession>A2Q1T9</accession>
<proteinExistence type="predicted"/>
<sequence length="33" mass="3830">MAILLNEEAMVVGWGWWLERREKEEEGNRGGAI</sequence>
<evidence type="ECO:0000313" key="1">
    <source>
        <dbReference type="EMBL" id="ABN05906.1"/>
    </source>
</evidence>
<dbReference type="AlphaFoldDB" id="A2Q1T9"/>
<name>A2Q1T9_MEDTR</name>
<organism evidence="1">
    <name type="scientific">Medicago truncatula</name>
    <name type="common">Barrel medic</name>
    <name type="synonym">Medicago tribuloides</name>
    <dbReference type="NCBI Taxonomy" id="3880"/>
    <lineage>
        <taxon>Eukaryota</taxon>
        <taxon>Viridiplantae</taxon>
        <taxon>Streptophyta</taxon>
        <taxon>Embryophyta</taxon>
        <taxon>Tracheophyta</taxon>
        <taxon>Spermatophyta</taxon>
        <taxon>Magnoliopsida</taxon>
        <taxon>eudicotyledons</taxon>
        <taxon>Gunneridae</taxon>
        <taxon>Pentapetalae</taxon>
        <taxon>rosids</taxon>
        <taxon>fabids</taxon>
        <taxon>Fabales</taxon>
        <taxon>Fabaceae</taxon>
        <taxon>Papilionoideae</taxon>
        <taxon>50 kb inversion clade</taxon>
        <taxon>NPAAA clade</taxon>
        <taxon>Hologalegina</taxon>
        <taxon>IRL clade</taxon>
        <taxon>Trifolieae</taxon>
        <taxon>Medicago</taxon>
    </lineage>
</organism>